<dbReference type="InterPro" id="IPR019015">
    <property type="entry name" value="HIRA_B_motif"/>
</dbReference>
<feature type="compositionally biased region" description="Polar residues" evidence="12">
    <location>
        <begin position="952"/>
        <end position="961"/>
    </location>
</feature>
<keyword evidence="8 11" id="KW-0804">Transcription</keyword>
<evidence type="ECO:0000259" key="13">
    <source>
        <dbReference type="Pfam" id="PF07569"/>
    </source>
</evidence>
<dbReference type="GO" id="GO:0006351">
    <property type="term" value="P:DNA-templated transcription"/>
    <property type="evidence" value="ECO:0007669"/>
    <property type="project" value="InterPro"/>
</dbReference>
<dbReference type="GO" id="GO:0000785">
    <property type="term" value="C:chromatin"/>
    <property type="evidence" value="ECO:0007669"/>
    <property type="project" value="TreeGrafter"/>
</dbReference>
<keyword evidence="4 10" id="KW-0853">WD repeat</keyword>
<dbReference type="AlphaFoldDB" id="A0A1I8MYG2"/>
<evidence type="ECO:0000256" key="7">
    <source>
        <dbReference type="ARBA" id="ARBA00023015"/>
    </source>
</evidence>
<proteinExistence type="inferred from homology"/>
<dbReference type="GO" id="GO:0000417">
    <property type="term" value="C:HIR complex"/>
    <property type="evidence" value="ECO:0007669"/>
    <property type="project" value="TreeGrafter"/>
</dbReference>
<sequence length="1026" mass="113353">MKLLKPSWVHHDEKPIFSIDVHQECLKFATGGQGVDSGRVVIWNLLPVLSEKAEMDESVPKMLCQMDNHLACVNCVRWSQNGLLLASCSDDKLVMIWKQLKGPSGVFGTGGIQKNPESWKCMFTLRGHAGDVLDLAWSPQDRWLASCSVDNTIIVWDAQNFPVIITTLRGHTGLVKGVAWDPVCKFLASQSDDRSVKIWKTCDWTCSNTITEPFQECGGTTHILRLSWSPDGQYLVSAHAINGGGPTAQIIEREGWKCDKDFVGHRKAVTCVRFHTAILKRQAPKSQKPQQYCCLAVGSRDRSLSVWMTALQRPLVVIHELFNDSILDLSWGPEKYILMACSGDGTVACLQFSENELGTPLSEDDRNALYQRIYGKSAANLTNGSTTSNDMLIENPELILYSQNKPKPPTLPTMQLTNSYNSNNNFIESTGTLPSSNGFGTHDGRSIFSQNSSATAPQTTPVKAISKQMETRTKDGKRRITPMFIPLNTENEGALNPPNSFQSSSVPGSDANSAFPVATSQSVETTTNNIVGNDVSKENIPQTAKVSGSEESGRLDPRLVKSNVKQPPEPFSVKQDSFREFPHFKRTPQYFSSPKDTSKVYMASTAGPKIKITESSKCEFQKTAMDYRVHVANGTIQTATGPLARVTAIRLVSGKLWETFVGSPIVNFNFCLKCVMLCSLDGSMRLMDLMNGNPLMPVITLSSPAIQCAFSPKGTLVGVVTECGLLRIWNIEKCTCILSTTCSDIFGKHGAIYQYTITENGVPLIIFSNGNAYSYSPQMQAWLVVSAKDPITRHGVKNSVPKDFPKDYQDFPLMSVQASTNFFATTSAGIELNANDWQSTAKITFAENQIKLCEMIKSPEELKFWYSMLVFYLAAHGNEKRLRDLLNDLLGSGRPTPGQEAKILNIPKHSILEATLEQIKLLPRWQRIYMEYNELYQDIKTFKREEVEVTNRRSSFNSGNSDECEASLSPSQTIASKPPPPIPSSTSSSNHSLANKTNECTTASVTIPADDIDNKGGEQPQHMDVA</sequence>
<dbReference type="VEuPathDB" id="VectorBase:MDOMA2_020536"/>
<dbReference type="GO" id="GO:0005634">
    <property type="term" value="C:nucleus"/>
    <property type="evidence" value="ECO:0007669"/>
    <property type="project" value="UniProtKB-SubCell"/>
</dbReference>
<accession>A0A1I8MYG2</accession>
<dbReference type="GO" id="GO:0031491">
    <property type="term" value="F:nucleosome binding"/>
    <property type="evidence" value="ECO:0007669"/>
    <property type="project" value="TreeGrafter"/>
</dbReference>
<dbReference type="OrthoDB" id="1741719at2759"/>
<reference evidence="15" key="1">
    <citation type="submission" date="2020-05" db="UniProtKB">
        <authorList>
            <consortium name="EnsemblMetazoa"/>
        </authorList>
    </citation>
    <scope>IDENTIFICATION</scope>
    <source>
        <strain evidence="15">Aabys</strain>
    </source>
</reference>
<feature type="domain" description="CAF1B/HIR1 beta-propeller" evidence="14">
    <location>
        <begin position="1"/>
        <end position="208"/>
    </location>
</feature>
<keyword evidence="6 11" id="KW-0156">Chromatin regulator</keyword>
<dbReference type="InterPro" id="IPR001680">
    <property type="entry name" value="WD40_rpt"/>
</dbReference>
<dbReference type="PANTHER" id="PTHR13831:SF0">
    <property type="entry name" value="PROTEIN HIRA"/>
    <property type="match status" value="1"/>
</dbReference>
<dbReference type="PROSITE" id="PS00678">
    <property type="entry name" value="WD_REPEATS_1"/>
    <property type="match status" value="1"/>
</dbReference>
<keyword evidence="9 11" id="KW-0539">Nucleus</keyword>
<comment type="subcellular location">
    <subcellularLocation>
        <location evidence="2 11">Nucleus</location>
    </subcellularLocation>
</comment>
<dbReference type="FunFam" id="2.130.10.10:FF:000075">
    <property type="entry name" value="Protein HIRA"/>
    <property type="match status" value="1"/>
</dbReference>
<dbReference type="PROSITE" id="PS50082">
    <property type="entry name" value="WD_REPEATS_2"/>
    <property type="match status" value="3"/>
</dbReference>
<dbReference type="Gene3D" id="2.130.10.10">
    <property type="entry name" value="YVTN repeat-like/Quinoprotein amine dehydrogenase"/>
    <property type="match status" value="3"/>
</dbReference>
<comment type="function">
    <text evidence="1 11">Required for replication-independent chromatin assembly and for the periodic repression of histone gene transcription during the cell cycle.</text>
</comment>
<gene>
    <name evidence="15" type="primary">101896649</name>
</gene>
<feature type="repeat" description="WD" evidence="10">
    <location>
        <begin position="168"/>
        <end position="200"/>
    </location>
</feature>
<dbReference type="RefSeq" id="XP_005185911.2">
    <property type="nucleotide sequence ID" value="XM_005185854.4"/>
</dbReference>
<feature type="region of interest" description="Disordered" evidence="12">
    <location>
        <begin position="488"/>
        <end position="514"/>
    </location>
</feature>
<name>A0A1I8MYG2_MUSDO</name>
<dbReference type="VEuPathDB" id="VectorBase:MDOA009719"/>
<dbReference type="InterPro" id="IPR019775">
    <property type="entry name" value="WD40_repeat_CS"/>
</dbReference>
<dbReference type="STRING" id="7370.A0A1I8MYG2"/>
<dbReference type="KEGG" id="mde:101896649"/>
<feature type="repeat" description="WD" evidence="10">
    <location>
        <begin position="66"/>
        <end position="98"/>
    </location>
</feature>
<dbReference type="PROSITE" id="PS50294">
    <property type="entry name" value="WD_REPEATS_REGION"/>
    <property type="match status" value="3"/>
</dbReference>
<dbReference type="Pfam" id="PF09453">
    <property type="entry name" value="HIRA_B"/>
    <property type="match status" value="1"/>
</dbReference>
<dbReference type="EnsemblMetazoa" id="MDOA009719-RA">
    <property type="protein sequence ID" value="MDOA009719-PA"/>
    <property type="gene ID" value="MDOA009719"/>
</dbReference>
<keyword evidence="11" id="KW-0678">Repressor</keyword>
<evidence type="ECO:0000256" key="8">
    <source>
        <dbReference type="ARBA" id="ARBA00023163"/>
    </source>
</evidence>
<feature type="region of interest" description="Disordered" evidence="12">
    <location>
        <begin position="532"/>
        <end position="555"/>
    </location>
</feature>
<dbReference type="GO" id="GO:0006338">
    <property type="term" value="P:chromatin remodeling"/>
    <property type="evidence" value="ECO:0007669"/>
    <property type="project" value="InterPro"/>
</dbReference>
<dbReference type="InterPro" id="IPR011494">
    <property type="entry name" value="HIRA-like_C"/>
</dbReference>
<keyword evidence="5 11" id="KW-0677">Repeat</keyword>
<comment type="similarity">
    <text evidence="3 11">Belongs to the WD repeat HIR1 family.</text>
</comment>
<evidence type="ECO:0000256" key="11">
    <source>
        <dbReference type="RuleBase" id="RU364014"/>
    </source>
</evidence>
<feature type="compositionally biased region" description="Polar residues" evidence="12">
    <location>
        <begin position="539"/>
        <end position="550"/>
    </location>
</feature>
<dbReference type="eggNOG" id="KOG0973">
    <property type="taxonomic scope" value="Eukaryota"/>
</dbReference>
<dbReference type="PANTHER" id="PTHR13831">
    <property type="entry name" value="MEMBER OF THE HIR1 FAMILY OF WD-REPEAT PROTEINS"/>
    <property type="match status" value="1"/>
</dbReference>
<feature type="region of interest" description="Disordered" evidence="12">
    <location>
        <begin position="951"/>
        <end position="1026"/>
    </location>
</feature>
<evidence type="ECO:0000259" key="14">
    <source>
        <dbReference type="Pfam" id="PF24105"/>
    </source>
</evidence>
<evidence type="ECO:0000256" key="6">
    <source>
        <dbReference type="ARBA" id="ARBA00022853"/>
    </source>
</evidence>
<dbReference type="InterPro" id="IPR031120">
    <property type="entry name" value="HIR1-like"/>
</dbReference>
<dbReference type="InterPro" id="IPR055410">
    <property type="entry name" value="Beta-prop_CAF1B_HIR1"/>
</dbReference>
<feature type="repeat" description="WD" evidence="10">
    <location>
        <begin position="125"/>
        <end position="166"/>
    </location>
</feature>
<organism evidence="15">
    <name type="scientific">Musca domestica</name>
    <name type="common">House fly</name>
    <dbReference type="NCBI Taxonomy" id="7370"/>
    <lineage>
        <taxon>Eukaryota</taxon>
        <taxon>Metazoa</taxon>
        <taxon>Ecdysozoa</taxon>
        <taxon>Arthropoda</taxon>
        <taxon>Hexapoda</taxon>
        <taxon>Insecta</taxon>
        <taxon>Pterygota</taxon>
        <taxon>Neoptera</taxon>
        <taxon>Endopterygota</taxon>
        <taxon>Diptera</taxon>
        <taxon>Brachycera</taxon>
        <taxon>Muscomorpha</taxon>
        <taxon>Muscoidea</taxon>
        <taxon>Muscidae</taxon>
        <taxon>Musca</taxon>
    </lineage>
</organism>
<feature type="compositionally biased region" description="Polar residues" evidence="12">
    <location>
        <begin position="993"/>
        <end position="1005"/>
    </location>
</feature>
<dbReference type="InterPro" id="IPR036322">
    <property type="entry name" value="WD40_repeat_dom_sf"/>
</dbReference>
<feature type="compositionally biased region" description="Polar residues" evidence="12">
    <location>
        <begin position="497"/>
        <end position="514"/>
    </location>
</feature>
<dbReference type="SUPFAM" id="SSF50978">
    <property type="entry name" value="WD40 repeat-like"/>
    <property type="match status" value="2"/>
</dbReference>
<dbReference type="CDD" id="cd00200">
    <property type="entry name" value="WD40"/>
    <property type="match status" value="1"/>
</dbReference>
<evidence type="ECO:0000256" key="4">
    <source>
        <dbReference type="ARBA" id="ARBA00022574"/>
    </source>
</evidence>
<evidence type="ECO:0000256" key="10">
    <source>
        <dbReference type="PROSITE-ProRule" id="PRU00221"/>
    </source>
</evidence>
<evidence type="ECO:0000256" key="3">
    <source>
        <dbReference type="ARBA" id="ARBA00007306"/>
    </source>
</evidence>
<feature type="domain" description="Protein HIRA-like C-terminal" evidence="13">
    <location>
        <begin position="692"/>
        <end position="889"/>
    </location>
</feature>
<keyword evidence="7 11" id="KW-0805">Transcription regulation</keyword>
<evidence type="ECO:0000256" key="2">
    <source>
        <dbReference type="ARBA" id="ARBA00004123"/>
    </source>
</evidence>
<dbReference type="Pfam" id="PF07569">
    <property type="entry name" value="Hira"/>
    <property type="match status" value="1"/>
</dbReference>
<evidence type="ECO:0000256" key="1">
    <source>
        <dbReference type="ARBA" id="ARBA00002677"/>
    </source>
</evidence>
<dbReference type="Pfam" id="PF24105">
    <property type="entry name" value="Beta-prop_CAF1B_HIR1"/>
    <property type="match status" value="1"/>
</dbReference>
<evidence type="ECO:0000256" key="12">
    <source>
        <dbReference type="SAM" id="MobiDB-lite"/>
    </source>
</evidence>
<evidence type="ECO:0000313" key="15">
    <source>
        <dbReference type="EnsemblMetazoa" id="MDOA009719-PA"/>
    </source>
</evidence>
<dbReference type="SMART" id="SM00320">
    <property type="entry name" value="WD40"/>
    <property type="match status" value="8"/>
</dbReference>
<evidence type="ECO:0000256" key="9">
    <source>
        <dbReference type="ARBA" id="ARBA00023242"/>
    </source>
</evidence>
<dbReference type="InterPro" id="IPR015943">
    <property type="entry name" value="WD40/YVTN_repeat-like_dom_sf"/>
</dbReference>
<dbReference type="GO" id="GO:0006355">
    <property type="term" value="P:regulation of DNA-templated transcription"/>
    <property type="evidence" value="ECO:0007669"/>
    <property type="project" value="InterPro"/>
</dbReference>
<protein>
    <recommendedName>
        <fullName evidence="11">Protein HIRA</fullName>
    </recommendedName>
</protein>
<evidence type="ECO:0000256" key="5">
    <source>
        <dbReference type="ARBA" id="ARBA00022737"/>
    </source>
</evidence>